<dbReference type="Gene3D" id="1.10.3860.10">
    <property type="entry name" value="Sodium:dicarboxylate symporter"/>
    <property type="match status" value="1"/>
</dbReference>
<feature type="transmembrane region" description="Helical" evidence="7">
    <location>
        <begin position="497"/>
        <end position="521"/>
    </location>
</feature>
<feature type="compositionally biased region" description="Polar residues" evidence="8">
    <location>
        <begin position="41"/>
        <end position="56"/>
    </location>
</feature>
<evidence type="ECO:0000256" key="8">
    <source>
        <dbReference type="SAM" id="MobiDB-lite"/>
    </source>
</evidence>
<keyword evidence="4 7" id="KW-0812">Transmembrane</keyword>
<feature type="region of interest" description="Disordered" evidence="8">
    <location>
        <begin position="41"/>
        <end position="65"/>
    </location>
</feature>
<feature type="region of interest" description="Disordered" evidence="8">
    <location>
        <begin position="1"/>
        <end position="20"/>
    </location>
</feature>
<keyword evidence="6 7" id="KW-0472">Membrane</keyword>
<evidence type="ECO:0000256" key="1">
    <source>
        <dbReference type="ARBA" id="ARBA00004651"/>
    </source>
</evidence>
<dbReference type="SUPFAM" id="SSF118215">
    <property type="entry name" value="Proton glutamate symport protein"/>
    <property type="match status" value="1"/>
</dbReference>
<gene>
    <name evidence="9" type="ORF">Poli38472_014698</name>
</gene>
<keyword evidence="3" id="KW-1003">Cell membrane</keyword>
<name>A0A8K1CJC4_PYTOL</name>
<dbReference type="GO" id="GO:0005886">
    <property type="term" value="C:plasma membrane"/>
    <property type="evidence" value="ECO:0007669"/>
    <property type="project" value="UniProtKB-SubCell"/>
</dbReference>
<dbReference type="Proteomes" id="UP000794436">
    <property type="component" value="Unassembled WGS sequence"/>
</dbReference>
<dbReference type="Pfam" id="PF00375">
    <property type="entry name" value="SDF"/>
    <property type="match status" value="1"/>
</dbReference>
<comment type="subcellular location">
    <subcellularLocation>
        <location evidence="1">Cell membrane</location>
        <topology evidence="1">Multi-pass membrane protein</topology>
    </subcellularLocation>
    <subcellularLocation>
        <location evidence="7">Membrane</location>
        <topology evidence="7">Multi-pass membrane protein</topology>
    </subcellularLocation>
</comment>
<evidence type="ECO:0000256" key="3">
    <source>
        <dbReference type="ARBA" id="ARBA00022475"/>
    </source>
</evidence>
<dbReference type="GO" id="GO:0015293">
    <property type="term" value="F:symporter activity"/>
    <property type="evidence" value="ECO:0007669"/>
    <property type="project" value="UniProtKB-UniRule"/>
</dbReference>
<dbReference type="InterPro" id="IPR036458">
    <property type="entry name" value="Na:dicarbo_symporter_sf"/>
</dbReference>
<dbReference type="PANTHER" id="PTHR42865">
    <property type="entry name" value="PROTON/GLUTAMATE-ASPARTATE SYMPORTER"/>
    <property type="match status" value="1"/>
</dbReference>
<keyword evidence="5 7" id="KW-1133">Transmembrane helix</keyword>
<evidence type="ECO:0000256" key="5">
    <source>
        <dbReference type="ARBA" id="ARBA00022989"/>
    </source>
</evidence>
<comment type="similarity">
    <text evidence="7">Belongs to the dicarboxylate/amino acid:cation symporter (DAACS) (TC 2.A.23) family.</text>
</comment>
<feature type="transmembrane region" description="Helical" evidence="7">
    <location>
        <begin position="383"/>
        <end position="410"/>
    </location>
</feature>
<evidence type="ECO:0000256" key="4">
    <source>
        <dbReference type="ARBA" id="ARBA00022692"/>
    </source>
</evidence>
<comment type="caution">
    <text evidence="9">The sequence shown here is derived from an EMBL/GenBank/DDBJ whole genome shotgun (WGS) entry which is preliminary data.</text>
</comment>
<dbReference type="EMBL" id="SPLM01000042">
    <property type="protein sequence ID" value="TMW63993.1"/>
    <property type="molecule type" value="Genomic_DNA"/>
</dbReference>
<evidence type="ECO:0000256" key="7">
    <source>
        <dbReference type="RuleBase" id="RU361216"/>
    </source>
</evidence>
<proteinExistence type="inferred from homology"/>
<reference evidence="9" key="1">
    <citation type="submission" date="2019-03" db="EMBL/GenBank/DDBJ databases">
        <title>Long read genome sequence of the mycoparasitic Pythium oligandrum ATCC 38472 isolated from sugarbeet rhizosphere.</title>
        <authorList>
            <person name="Gaulin E."/>
        </authorList>
    </citation>
    <scope>NUCLEOTIDE SEQUENCE</scope>
    <source>
        <strain evidence="9">ATCC 38472_TT</strain>
    </source>
</reference>
<evidence type="ECO:0000313" key="9">
    <source>
        <dbReference type="EMBL" id="TMW63993.1"/>
    </source>
</evidence>
<feature type="transmembrane region" description="Helical" evidence="7">
    <location>
        <begin position="454"/>
        <end position="477"/>
    </location>
</feature>
<organism evidence="9 10">
    <name type="scientific">Pythium oligandrum</name>
    <name type="common">Mycoparasitic fungus</name>
    <dbReference type="NCBI Taxonomy" id="41045"/>
    <lineage>
        <taxon>Eukaryota</taxon>
        <taxon>Sar</taxon>
        <taxon>Stramenopiles</taxon>
        <taxon>Oomycota</taxon>
        <taxon>Peronosporomycetes</taxon>
        <taxon>Pythiales</taxon>
        <taxon>Pythiaceae</taxon>
        <taxon>Pythium</taxon>
    </lineage>
</organism>
<dbReference type="OrthoDB" id="5877963at2759"/>
<sequence length="585" mass="64070">MENSRRPHTRSSAERAAQGGILLFDPEQHEHLDRQRFNSVQYQTTSFNSGGQTSITSDERSRPTVQAYEPRTNFKQNADAAYVRESYDHTNPLESEDVDTISREVRPVGASSGVQISVLYIMIGIALGVILGVVLYVVKASPLVAQWVALPGELFLRALKCLVLPYVFCAVAVAIGDIVYVGKVSVVGFQTVRIFITFWVATAAMGMGVALLFRHQFHMNNAQASTKHNVGFMCKNQRVMEMRESGTVACSGYNSTSATTFQIVDVNNIFQKGAEKATTTMGVSEVIRTSLESFVANNIISSFTNSYIPSIVTFAMLLGTIAGRNFFNKTRRVNYLYLVMLQLRNAFFLALEWVIWLTPVAVISLLAGAFAKNQASLAKFTDMYLFLIAILVAAVIQVGILFPFIVFILTRCNPYKHMIPMARAYLFAFGCSSSLATAPVTLSCIRKAKVCSPSIANFVISLGVCANASASAFYYPITIVFLAESSGLESEITALRLFALFVLSMVACVATPGIPNGALIAMGAFYKGLLSEDALPTTYAFVVAMDLFVDRIRTVCNVNDDVMALKVIAENTDETVSAEYLGQRF</sequence>
<evidence type="ECO:0000313" key="10">
    <source>
        <dbReference type="Proteomes" id="UP000794436"/>
    </source>
</evidence>
<dbReference type="PANTHER" id="PTHR42865:SF7">
    <property type="entry name" value="PROTON_GLUTAMATE-ASPARTATE SYMPORTER"/>
    <property type="match status" value="1"/>
</dbReference>
<evidence type="ECO:0000256" key="2">
    <source>
        <dbReference type="ARBA" id="ARBA00022448"/>
    </source>
</evidence>
<feature type="transmembrane region" description="Helical" evidence="7">
    <location>
        <begin position="159"/>
        <end position="182"/>
    </location>
</feature>
<dbReference type="InterPro" id="IPR001991">
    <property type="entry name" value="Na-dicarboxylate_symporter"/>
</dbReference>
<evidence type="ECO:0000256" key="6">
    <source>
        <dbReference type="ARBA" id="ARBA00023136"/>
    </source>
</evidence>
<keyword evidence="2 7" id="KW-0813">Transport</keyword>
<feature type="transmembrane region" description="Helical" evidence="7">
    <location>
        <begin position="347"/>
        <end position="371"/>
    </location>
</feature>
<feature type="transmembrane region" description="Helical" evidence="7">
    <location>
        <begin position="194"/>
        <end position="213"/>
    </location>
</feature>
<keyword evidence="10" id="KW-1185">Reference proteome</keyword>
<feature type="transmembrane region" description="Helical" evidence="7">
    <location>
        <begin position="118"/>
        <end position="138"/>
    </location>
</feature>
<accession>A0A8K1CJC4</accession>
<protein>
    <recommendedName>
        <fullName evidence="7">Amino acid transporter</fullName>
    </recommendedName>
</protein>
<keyword evidence="7" id="KW-0769">Symport</keyword>
<dbReference type="PRINTS" id="PR00173">
    <property type="entry name" value="EDTRNSPORT"/>
</dbReference>
<feature type="transmembrane region" description="Helical" evidence="7">
    <location>
        <begin position="307"/>
        <end position="327"/>
    </location>
</feature>
<dbReference type="AlphaFoldDB" id="A0A8K1CJC4"/>